<proteinExistence type="predicted"/>
<sequence>MEAPAEEPKWWDELYNIDLMPSELFFKFREQIQGSTMPQRVPGKLVLKPLSHDGRWKFIYKPLHHDVRLVSKKIPLTTFLNLQGCGDWISIISLEL</sequence>
<name>A0ACB9B9S3_ARCLA</name>
<keyword evidence="2" id="KW-1185">Reference proteome</keyword>
<organism evidence="1 2">
    <name type="scientific">Arctium lappa</name>
    <name type="common">Greater burdock</name>
    <name type="synonym">Lappa major</name>
    <dbReference type="NCBI Taxonomy" id="4217"/>
    <lineage>
        <taxon>Eukaryota</taxon>
        <taxon>Viridiplantae</taxon>
        <taxon>Streptophyta</taxon>
        <taxon>Embryophyta</taxon>
        <taxon>Tracheophyta</taxon>
        <taxon>Spermatophyta</taxon>
        <taxon>Magnoliopsida</taxon>
        <taxon>eudicotyledons</taxon>
        <taxon>Gunneridae</taxon>
        <taxon>Pentapetalae</taxon>
        <taxon>asterids</taxon>
        <taxon>campanulids</taxon>
        <taxon>Asterales</taxon>
        <taxon>Asteraceae</taxon>
        <taxon>Carduoideae</taxon>
        <taxon>Cardueae</taxon>
        <taxon>Arctiinae</taxon>
        <taxon>Arctium</taxon>
    </lineage>
</organism>
<gene>
    <name evidence="1" type="ORF">L6452_19568</name>
</gene>
<evidence type="ECO:0000313" key="2">
    <source>
        <dbReference type="Proteomes" id="UP001055879"/>
    </source>
</evidence>
<protein>
    <submittedName>
        <fullName evidence="1">Uncharacterized protein</fullName>
    </submittedName>
</protein>
<dbReference type="EMBL" id="CM042052">
    <property type="protein sequence ID" value="KAI3718688.1"/>
    <property type="molecule type" value="Genomic_DNA"/>
</dbReference>
<dbReference type="Proteomes" id="UP001055879">
    <property type="component" value="Linkage Group LG06"/>
</dbReference>
<evidence type="ECO:0000313" key="1">
    <source>
        <dbReference type="EMBL" id="KAI3718688.1"/>
    </source>
</evidence>
<reference evidence="2" key="1">
    <citation type="journal article" date="2022" name="Mol. Ecol. Resour.">
        <title>The genomes of chicory, endive, great burdock and yacon provide insights into Asteraceae palaeo-polyploidization history and plant inulin production.</title>
        <authorList>
            <person name="Fan W."/>
            <person name="Wang S."/>
            <person name="Wang H."/>
            <person name="Wang A."/>
            <person name="Jiang F."/>
            <person name="Liu H."/>
            <person name="Zhao H."/>
            <person name="Xu D."/>
            <person name="Zhang Y."/>
        </authorList>
    </citation>
    <scope>NUCLEOTIDE SEQUENCE [LARGE SCALE GENOMIC DNA]</scope>
    <source>
        <strain evidence="2">cv. Niubang</strain>
    </source>
</reference>
<reference evidence="1 2" key="2">
    <citation type="journal article" date="2022" name="Mol. Ecol. Resour.">
        <title>The genomes of chicory, endive, great burdock and yacon provide insights into Asteraceae paleo-polyploidization history and plant inulin production.</title>
        <authorList>
            <person name="Fan W."/>
            <person name="Wang S."/>
            <person name="Wang H."/>
            <person name="Wang A."/>
            <person name="Jiang F."/>
            <person name="Liu H."/>
            <person name="Zhao H."/>
            <person name="Xu D."/>
            <person name="Zhang Y."/>
        </authorList>
    </citation>
    <scope>NUCLEOTIDE SEQUENCE [LARGE SCALE GENOMIC DNA]</scope>
    <source>
        <strain evidence="2">cv. Niubang</strain>
    </source>
</reference>
<accession>A0ACB9B9S3</accession>
<comment type="caution">
    <text evidence="1">The sequence shown here is derived from an EMBL/GenBank/DDBJ whole genome shotgun (WGS) entry which is preliminary data.</text>
</comment>